<dbReference type="GO" id="GO:0003964">
    <property type="term" value="F:RNA-directed DNA polymerase activity"/>
    <property type="evidence" value="ECO:0007669"/>
    <property type="project" value="UniProtKB-KW"/>
</dbReference>
<dbReference type="AlphaFoldDB" id="A0A6L2MIP6"/>
<dbReference type="PANTHER" id="PTHR48475:SF2">
    <property type="entry name" value="RIBONUCLEASE H"/>
    <property type="match status" value="1"/>
</dbReference>
<gene>
    <name evidence="8" type="ORF">Tci_045287</name>
</gene>
<name>A0A6L2MIP6_TANCI</name>
<accession>A0A6L2MIP6</accession>
<keyword evidence="5" id="KW-0378">Hydrolase</keyword>
<dbReference type="Pfam" id="PF17917">
    <property type="entry name" value="RT_RNaseH"/>
    <property type="match status" value="1"/>
</dbReference>
<proteinExistence type="predicted"/>
<dbReference type="InterPro" id="IPR043502">
    <property type="entry name" value="DNA/RNA_pol_sf"/>
</dbReference>
<keyword evidence="1" id="KW-0808">Transferase</keyword>
<dbReference type="GO" id="GO:0003676">
    <property type="term" value="F:nucleic acid binding"/>
    <property type="evidence" value="ECO:0007669"/>
    <property type="project" value="InterPro"/>
</dbReference>
<sequence length="562" mass="64313">MAFKGKKQLTAELPMLTAPKEKKELIMYLAAVKEAISVVLMTERDGKQVPIYFVSRAMREGTFLGYKVDADELRVCPDKVEVVLNLPSPKCLNDVQKLNEKLASLNRFMSKSAEKFLPFFKTLKKCTKKSDFQWIAKSEMAFKGMKQLIAELPMLTAPKKEELIMYLAATKEAISTVLMTERDGKQVPIYFVSRALQGPEINYTPMEKLILALVSANKWLKRYFQEHTIVVITDQPIKQLLSNPEVTGRLLKWRFKLGEHDIQYRPRTLVKGQILADFIVKHLEDDTPDTSMEDREELLDPWILFTDRSSCIVDSGANLIIINPKGMEFTYALGFRFNAINNEVEYEAMIAGLRIVGDNPFKDWCENLSIHQCFASVKHPQPNGMVGRENRSLGEGIKARLRDKNKNQVEKISHVLWAHRTMIKSSNKETPFSLTYGAEAVIPAKIGMPTLRTTKVDMVKNNKALELAWISWRKRGSKLQYKKQEAKPKWKDITMSGSEARASIHETLSTETTKQAIQKMRASSDLSGNFLKGAYRLRNHNGHTLPRTWNICNLKKCYMHEM</sequence>
<organism evidence="8">
    <name type="scientific">Tanacetum cinerariifolium</name>
    <name type="common">Dalmatian daisy</name>
    <name type="synonym">Chrysanthemum cinerariifolium</name>
    <dbReference type="NCBI Taxonomy" id="118510"/>
    <lineage>
        <taxon>Eukaryota</taxon>
        <taxon>Viridiplantae</taxon>
        <taxon>Streptophyta</taxon>
        <taxon>Embryophyta</taxon>
        <taxon>Tracheophyta</taxon>
        <taxon>Spermatophyta</taxon>
        <taxon>Magnoliopsida</taxon>
        <taxon>eudicotyledons</taxon>
        <taxon>Gunneridae</taxon>
        <taxon>Pentapetalae</taxon>
        <taxon>asterids</taxon>
        <taxon>campanulids</taxon>
        <taxon>Asterales</taxon>
        <taxon>Asteraceae</taxon>
        <taxon>Asteroideae</taxon>
        <taxon>Anthemideae</taxon>
        <taxon>Anthemidinae</taxon>
        <taxon>Tanacetum</taxon>
    </lineage>
</organism>
<feature type="domain" description="Reverse transcriptase RNase H-like" evidence="7">
    <location>
        <begin position="161"/>
        <end position="258"/>
    </location>
</feature>
<dbReference type="GO" id="GO:0004519">
    <property type="term" value="F:endonuclease activity"/>
    <property type="evidence" value="ECO:0007669"/>
    <property type="project" value="UniProtKB-KW"/>
</dbReference>
<evidence type="ECO:0000313" key="8">
    <source>
        <dbReference type="EMBL" id="GEU73309.1"/>
    </source>
</evidence>
<evidence type="ECO:0000256" key="6">
    <source>
        <dbReference type="ARBA" id="ARBA00022918"/>
    </source>
</evidence>
<dbReference type="GO" id="GO:0016787">
    <property type="term" value="F:hydrolase activity"/>
    <property type="evidence" value="ECO:0007669"/>
    <property type="project" value="UniProtKB-KW"/>
</dbReference>
<dbReference type="InterPro" id="IPR036397">
    <property type="entry name" value="RNaseH_sf"/>
</dbReference>
<dbReference type="SUPFAM" id="SSF53098">
    <property type="entry name" value="Ribonuclease H-like"/>
    <property type="match status" value="1"/>
</dbReference>
<evidence type="ECO:0000256" key="4">
    <source>
        <dbReference type="ARBA" id="ARBA00022759"/>
    </source>
</evidence>
<keyword evidence="4" id="KW-0255">Endonuclease</keyword>
<dbReference type="Gene3D" id="3.30.420.10">
    <property type="entry name" value="Ribonuclease H-like superfamily/Ribonuclease H"/>
    <property type="match status" value="1"/>
</dbReference>
<dbReference type="InterPro" id="IPR041373">
    <property type="entry name" value="RT_RNaseH"/>
</dbReference>
<dbReference type="InterPro" id="IPR012337">
    <property type="entry name" value="RNaseH-like_sf"/>
</dbReference>
<evidence type="ECO:0000256" key="5">
    <source>
        <dbReference type="ARBA" id="ARBA00022801"/>
    </source>
</evidence>
<evidence type="ECO:0000256" key="1">
    <source>
        <dbReference type="ARBA" id="ARBA00022679"/>
    </source>
</evidence>
<protein>
    <submittedName>
        <fullName evidence="8">Reverse transcriptase domain-containing protein</fullName>
    </submittedName>
</protein>
<dbReference type="Gene3D" id="3.30.70.270">
    <property type="match status" value="1"/>
</dbReference>
<evidence type="ECO:0000256" key="3">
    <source>
        <dbReference type="ARBA" id="ARBA00022722"/>
    </source>
</evidence>
<dbReference type="PANTHER" id="PTHR48475">
    <property type="entry name" value="RIBONUCLEASE H"/>
    <property type="match status" value="1"/>
</dbReference>
<dbReference type="SUPFAM" id="SSF56672">
    <property type="entry name" value="DNA/RNA polymerases"/>
    <property type="match status" value="1"/>
</dbReference>
<evidence type="ECO:0000259" key="7">
    <source>
        <dbReference type="Pfam" id="PF17917"/>
    </source>
</evidence>
<evidence type="ECO:0000256" key="2">
    <source>
        <dbReference type="ARBA" id="ARBA00022695"/>
    </source>
</evidence>
<comment type="caution">
    <text evidence="8">The sequence shown here is derived from an EMBL/GenBank/DDBJ whole genome shotgun (WGS) entry which is preliminary data.</text>
</comment>
<keyword evidence="3" id="KW-0540">Nuclease</keyword>
<reference evidence="8" key="1">
    <citation type="journal article" date="2019" name="Sci. Rep.">
        <title>Draft genome of Tanacetum cinerariifolium, the natural source of mosquito coil.</title>
        <authorList>
            <person name="Yamashiro T."/>
            <person name="Shiraishi A."/>
            <person name="Satake H."/>
            <person name="Nakayama K."/>
        </authorList>
    </citation>
    <scope>NUCLEOTIDE SEQUENCE</scope>
</reference>
<dbReference type="InterPro" id="IPR043128">
    <property type="entry name" value="Rev_trsase/Diguanyl_cyclase"/>
</dbReference>
<dbReference type="EMBL" id="BKCJ010006662">
    <property type="protein sequence ID" value="GEU73309.1"/>
    <property type="molecule type" value="Genomic_DNA"/>
</dbReference>
<keyword evidence="6 8" id="KW-0695">RNA-directed DNA polymerase</keyword>
<keyword evidence="2" id="KW-0548">Nucleotidyltransferase</keyword>